<keyword evidence="11" id="KW-1185">Reference proteome</keyword>
<keyword evidence="4" id="KW-0732">Signal</keyword>
<dbReference type="Proteomes" id="UP001497623">
    <property type="component" value="Unassembled WGS sequence"/>
</dbReference>
<evidence type="ECO:0000256" key="2">
    <source>
        <dbReference type="ARBA" id="ARBA00006656"/>
    </source>
</evidence>
<accession>A0AAV2RZY1</accession>
<dbReference type="InterPro" id="IPR001839">
    <property type="entry name" value="TGF-b_C"/>
</dbReference>
<reference evidence="10 11" key="1">
    <citation type="submission" date="2024-05" db="EMBL/GenBank/DDBJ databases">
        <authorList>
            <person name="Wallberg A."/>
        </authorList>
    </citation>
    <scope>NUCLEOTIDE SEQUENCE [LARGE SCALE GENOMIC DNA]</scope>
</reference>
<dbReference type="SUPFAM" id="SSF57501">
    <property type="entry name" value="Cystine-knot cytokines"/>
    <property type="match status" value="1"/>
</dbReference>
<dbReference type="PROSITE" id="PS00250">
    <property type="entry name" value="TGF_BETA_1"/>
    <property type="match status" value="1"/>
</dbReference>
<gene>
    <name evidence="10" type="ORF">MNOR_LOCUS31494</name>
</gene>
<dbReference type="Gene3D" id="2.10.90.10">
    <property type="entry name" value="Cystine-knot cytokines"/>
    <property type="match status" value="1"/>
</dbReference>
<evidence type="ECO:0000259" key="9">
    <source>
        <dbReference type="PROSITE" id="PS51362"/>
    </source>
</evidence>
<dbReference type="SMART" id="SM00204">
    <property type="entry name" value="TGFB"/>
    <property type="match status" value="1"/>
</dbReference>
<keyword evidence="3" id="KW-0964">Secreted</keyword>
<dbReference type="PROSITE" id="PS51362">
    <property type="entry name" value="TGF_BETA_2"/>
    <property type="match status" value="1"/>
</dbReference>
<dbReference type="GO" id="GO:0008083">
    <property type="term" value="F:growth factor activity"/>
    <property type="evidence" value="ECO:0007669"/>
    <property type="project" value="UniProtKB-KW"/>
</dbReference>
<dbReference type="EMBL" id="CAXKWB010040648">
    <property type="protein sequence ID" value="CAL4155340.1"/>
    <property type="molecule type" value="Genomic_DNA"/>
</dbReference>
<dbReference type="AlphaFoldDB" id="A0AAV2RZY1"/>
<evidence type="ECO:0000256" key="1">
    <source>
        <dbReference type="ARBA" id="ARBA00004613"/>
    </source>
</evidence>
<evidence type="ECO:0000313" key="11">
    <source>
        <dbReference type="Proteomes" id="UP001497623"/>
    </source>
</evidence>
<dbReference type="InterPro" id="IPR017948">
    <property type="entry name" value="TGFb_CS"/>
</dbReference>
<keyword evidence="7" id="KW-0325">Glycoprotein</keyword>
<evidence type="ECO:0000256" key="5">
    <source>
        <dbReference type="ARBA" id="ARBA00023030"/>
    </source>
</evidence>
<comment type="subcellular location">
    <subcellularLocation>
        <location evidence="1">Secreted</location>
    </subcellularLocation>
</comment>
<evidence type="ECO:0000256" key="6">
    <source>
        <dbReference type="ARBA" id="ARBA00023157"/>
    </source>
</evidence>
<comment type="caution">
    <text evidence="10">The sequence shown here is derived from an EMBL/GenBank/DDBJ whole genome shotgun (WGS) entry which is preliminary data.</text>
</comment>
<dbReference type="PANTHER" id="PTHR11848:SF308">
    <property type="entry name" value="BMP-LIKE PROTEIN UNC-129"/>
    <property type="match status" value="1"/>
</dbReference>
<evidence type="ECO:0000256" key="4">
    <source>
        <dbReference type="ARBA" id="ARBA00022729"/>
    </source>
</evidence>
<dbReference type="Pfam" id="PF00019">
    <property type="entry name" value="TGF_beta"/>
    <property type="match status" value="1"/>
</dbReference>
<keyword evidence="5 8" id="KW-0339">Growth factor</keyword>
<feature type="non-terminal residue" evidence="10">
    <location>
        <position position="252"/>
    </location>
</feature>
<dbReference type="GO" id="GO:0005615">
    <property type="term" value="C:extracellular space"/>
    <property type="evidence" value="ECO:0007669"/>
    <property type="project" value="TreeGrafter"/>
</dbReference>
<evidence type="ECO:0000256" key="3">
    <source>
        <dbReference type="ARBA" id="ARBA00022525"/>
    </source>
</evidence>
<evidence type="ECO:0000313" key="10">
    <source>
        <dbReference type="EMBL" id="CAL4155340.1"/>
    </source>
</evidence>
<evidence type="ECO:0000256" key="7">
    <source>
        <dbReference type="ARBA" id="ARBA00023180"/>
    </source>
</evidence>
<dbReference type="InterPro" id="IPR029034">
    <property type="entry name" value="Cystine-knot_cytokine"/>
</dbReference>
<dbReference type="InterPro" id="IPR015615">
    <property type="entry name" value="TGF-beta-rel"/>
</dbReference>
<organism evidence="10 11">
    <name type="scientific">Meganyctiphanes norvegica</name>
    <name type="common">Northern krill</name>
    <name type="synonym">Thysanopoda norvegica</name>
    <dbReference type="NCBI Taxonomy" id="48144"/>
    <lineage>
        <taxon>Eukaryota</taxon>
        <taxon>Metazoa</taxon>
        <taxon>Ecdysozoa</taxon>
        <taxon>Arthropoda</taxon>
        <taxon>Crustacea</taxon>
        <taxon>Multicrustacea</taxon>
        <taxon>Malacostraca</taxon>
        <taxon>Eumalacostraca</taxon>
        <taxon>Eucarida</taxon>
        <taxon>Euphausiacea</taxon>
        <taxon>Euphausiidae</taxon>
        <taxon>Meganyctiphanes</taxon>
    </lineage>
</organism>
<comment type="similarity">
    <text evidence="2 8">Belongs to the TGF-beta family.</text>
</comment>
<sequence length="252" mass="28466">MRRRISLNLHADYHTALKYFEQVLDVRGMEDFVVDVSSLVRHWEGLSGHKESLVASIRPLHNHQKHRHTKNCHSLSWSTSLMVSWKNDSACTNENNVIAPIREKETATQHHVEKSYDNSIILSRNQRSLFPSISNGHKKMNKGRKFPKGKRPCSLKPLHVDFSEIGWDSWVIAPSGYNAGACGGKCVFPMHTEMAPTNHAVVSAIHASLIGRGKPCCVAKDLKPITMIYYDYNNNIVLKQYPDMVATSCGCR</sequence>
<evidence type="ECO:0000256" key="8">
    <source>
        <dbReference type="RuleBase" id="RU000354"/>
    </source>
</evidence>
<feature type="domain" description="TGF-beta family profile" evidence="9">
    <location>
        <begin position="124"/>
        <end position="252"/>
    </location>
</feature>
<dbReference type="PANTHER" id="PTHR11848">
    <property type="entry name" value="TGF-BETA FAMILY"/>
    <property type="match status" value="1"/>
</dbReference>
<dbReference type="FunFam" id="2.10.90.10:FF:000001">
    <property type="entry name" value="Bone morphogenetic protein 4"/>
    <property type="match status" value="1"/>
</dbReference>
<dbReference type="GO" id="GO:0005125">
    <property type="term" value="F:cytokine activity"/>
    <property type="evidence" value="ECO:0007669"/>
    <property type="project" value="TreeGrafter"/>
</dbReference>
<keyword evidence="6" id="KW-1015">Disulfide bond</keyword>
<proteinExistence type="inferred from homology"/>
<name>A0AAV2RZY1_MEGNR</name>
<protein>
    <recommendedName>
        <fullName evidence="9">TGF-beta family profile domain-containing protein</fullName>
    </recommendedName>
</protein>